<organism evidence="2 3">
    <name type="scientific">Shewanella cyperi</name>
    <dbReference type="NCBI Taxonomy" id="2814292"/>
    <lineage>
        <taxon>Bacteria</taxon>
        <taxon>Pseudomonadati</taxon>
        <taxon>Pseudomonadota</taxon>
        <taxon>Gammaproteobacteria</taxon>
        <taxon>Alteromonadales</taxon>
        <taxon>Shewanellaceae</taxon>
        <taxon>Shewanella</taxon>
    </lineage>
</organism>
<dbReference type="Proteomes" id="UP000663281">
    <property type="component" value="Chromosome"/>
</dbReference>
<gene>
    <name evidence="2" type="ORF">JYB88_08215</name>
</gene>
<proteinExistence type="predicted"/>
<feature type="transmembrane region" description="Helical" evidence="1">
    <location>
        <begin position="196"/>
        <end position="214"/>
    </location>
</feature>
<feature type="transmembrane region" description="Helical" evidence="1">
    <location>
        <begin position="294"/>
        <end position="315"/>
    </location>
</feature>
<feature type="transmembrane region" description="Helical" evidence="1">
    <location>
        <begin position="138"/>
        <end position="158"/>
    </location>
</feature>
<feature type="transmembrane region" description="Helical" evidence="1">
    <location>
        <begin position="44"/>
        <end position="62"/>
    </location>
</feature>
<evidence type="ECO:0000313" key="3">
    <source>
        <dbReference type="Proteomes" id="UP000663281"/>
    </source>
</evidence>
<keyword evidence="1" id="KW-1133">Transmembrane helix</keyword>
<evidence type="ECO:0000313" key="2">
    <source>
        <dbReference type="EMBL" id="QSX31587.1"/>
    </source>
</evidence>
<feature type="transmembrane region" description="Helical" evidence="1">
    <location>
        <begin position="250"/>
        <end position="266"/>
    </location>
</feature>
<keyword evidence="1" id="KW-0472">Membrane</keyword>
<feature type="transmembrane region" description="Helical" evidence="1">
    <location>
        <begin position="271"/>
        <end position="288"/>
    </location>
</feature>
<dbReference type="KEGG" id="scyp:JYB88_08215"/>
<name>A0A975ALL7_9GAMM</name>
<sequence length="343" mass="38733">MQVTRKQLSDAVEAQIISAGQAEALYAFLSARSQDTPRFSFTHVLYYLGGMIAIGAMTLFMNLGWENFGGAGIVLISILYAAMGLTITHQLAARSLNIPAGICAVFVVCLTPLAIYGLQQWLGVWPDDSVYRDYHRYIRWHWLYMELGTLAVGTLVAWRYKYPFLIMPIAATLWYMTMDISAMISGGDFDWELRSLVSMYSGLLMIALAFWVDIRARHKADYAFWIYIFGVIAFWGGLSMQDSDSELSKFLYFCINLLMIGIGVILVRRVFVVFGALGASGYLGYLASDIFKDSWLFPVALTAIGLGVIYLGILWQKHEKSLTYKARQWLPESLRELLEARSQ</sequence>
<feature type="transmembrane region" description="Helical" evidence="1">
    <location>
        <begin position="165"/>
        <end position="184"/>
    </location>
</feature>
<evidence type="ECO:0000256" key="1">
    <source>
        <dbReference type="SAM" id="Phobius"/>
    </source>
</evidence>
<keyword evidence="3" id="KW-1185">Reference proteome</keyword>
<keyword evidence="1" id="KW-0812">Transmembrane</keyword>
<feature type="transmembrane region" description="Helical" evidence="1">
    <location>
        <begin position="98"/>
        <end position="118"/>
    </location>
</feature>
<dbReference type="AlphaFoldDB" id="A0A975ALL7"/>
<accession>A0A975ALL7</accession>
<feature type="transmembrane region" description="Helical" evidence="1">
    <location>
        <begin position="221"/>
        <end position="238"/>
    </location>
</feature>
<protein>
    <submittedName>
        <fullName evidence="2">DUF2157 domain-containing protein</fullName>
    </submittedName>
</protein>
<reference evidence="2 3" key="1">
    <citation type="submission" date="2021-03" db="EMBL/GenBank/DDBJ databases">
        <title>Novel species identification of genus Shewanella.</title>
        <authorList>
            <person name="Liu G."/>
            <person name="Zhang Q."/>
        </authorList>
    </citation>
    <scope>NUCLEOTIDE SEQUENCE [LARGE SCALE GENOMIC DNA]</scope>
    <source>
        <strain evidence="2 3">FJAT-53726</strain>
    </source>
</reference>
<feature type="transmembrane region" description="Helical" evidence="1">
    <location>
        <begin position="68"/>
        <end position="86"/>
    </location>
</feature>
<dbReference type="EMBL" id="CP071504">
    <property type="protein sequence ID" value="QSX31587.1"/>
    <property type="molecule type" value="Genomic_DNA"/>
</dbReference>
<dbReference type="RefSeq" id="WP_207326087.1">
    <property type="nucleotide sequence ID" value="NZ_CP071504.1"/>
</dbReference>